<feature type="region of interest" description="Disordered" evidence="1">
    <location>
        <begin position="41"/>
        <end position="60"/>
    </location>
</feature>
<feature type="region of interest" description="Disordered" evidence="1">
    <location>
        <begin position="422"/>
        <end position="484"/>
    </location>
</feature>
<dbReference type="OrthoDB" id="1697867at2"/>
<dbReference type="InterPro" id="IPR021145">
    <property type="entry name" value="Portal_protein_SPP1_Gp6-like"/>
</dbReference>
<dbReference type="RefSeq" id="WP_054776959.1">
    <property type="nucleotide sequence ID" value="NZ_BBBX01000005.1"/>
</dbReference>
<dbReference type="STRING" id="1293598.IV56_GL001085"/>
<evidence type="ECO:0000313" key="2">
    <source>
        <dbReference type="EMBL" id="KRO16639.1"/>
    </source>
</evidence>
<keyword evidence="3" id="KW-1185">Reference proteome</keyword>
<feature type="compositionally biased region" description="Acidic residues" evidence="1">
    <location>
        <begin position="440"/>
        <end position="450"/>
    </location>
</feature>
<organism evidence="2 3">
    <name type="scientific">Lacticaseibacillus saniviri JCM 17471 = DSM 24301</name>
    <dbReference type="NCBI Taxonomy" id="1293598"/>
    <lineage>
        <taxon>Bacteria</taxon>
        <taxon>Bacillati</taxon>
        <taxon>Bacillota</taxon>
        <taxon>Bacilli</taxon>
        <taxon>Lactobacillales</taxon>
        <taxon>Lactobacillaceae</taxon>
        <taxon>Lacticaseibacillus</taxon>
    </lineage>
</organism>
<accession>A0A0R2MSS2</accession>
<dbReference type="EMBL" id="JQCE01000035">
    <property type="protein sequence ID" value="KRO16639.1"/>
    <property type="molecule type" value="Genomic_DNA"/>
</dbReference>
<feature type="compositionally biased region" description="Polar residues" evidence="1">
    <location>
        <begin position="429"/>
        <end position="438"/>
    </location>
</feature>
<dbReference type="AlphaFoldDB" id="A0A0R2MSS2"/>
<name>A0A0R2MSS2_9LACO</name>
<evidence type="ECO:0000256" key="1">
    <source>
        <dbReference type="SAM" id="MobiDB-lite"/>
    </source>
</evidence>
<dbReference type="Proteomes" id="UP000050969">
    <property type="component" value="Unassembled WGS sequence"/>
</dbReference>
<reference evidence="2 3" key="1">
    <citation type="journal article" date="2015" name="Genome Announc.">
        <title>Expanding the biotechnology potential of lactobacilli through comparative genomics of 213 strains and associated genera.</title>
        <authorList>
            <person name="Sun Z."/>
            <person name="Harris H.M."/>
            <person name="McCann A."/>
            <person name="Guo C."/>
            <person name="Argimon S."/>
            <person name="Zhang W."/>
            <person name="Yang X."/>
            <person name="Jeffery I.B."/>
            <person name="Cooney J.C."/>
            <person name="Kagawa T.F."/>
            <person name="Liu W."/>
            <person name="Song Y."/>
            <person name="Salvetti E."/>
            <person name="Wrobel A."/>
            <person name="Rasinkangas P."/>
            <person name="Parkhill J."/>
            <person name="Rea M.C."/>
            <person name="O'Sullivan O."/>
            <person name="Ritari J."/>
            <person name="Douillard F.P."/>
            <person name="Paul Ross R."/>
            <person name="Yang R."/>
            <person name="Briner A.E."/>
            <person name="Felis G.E."/>
            <person name="de Vos W.M."/>
            <person name="Barrangou R."/>
            <person name="Klaenhammer T.R."/>
            <person name="Caufield P.W."/>
            <person name="Cui Y."/>
            <person name="Zhang H."/>
            <person name="O'Toole P.W."/>
        </authorList>
    </citation>
    <scope>NUCLEOTIDE SEQUENCE [LARGE SCALE GENOMIC DNA]</scope>
    <source>
        <strain evidence="2 3">DSM 24301</strain>
    </source>
</reference>
<dbReference type="Pfam" id="PF05133">
    <property type="entry name" value="SPP1_portal"/>
    <property type="match status" value="1"/>
</dbReference>
<feature type="compositionally biased region" description="Basic and acidic residues" evidence="1">
    <location>
        <begin position="46"/>
        <end position="60"/>
    </location>
</feature>
<evidence type="ECO:0000313" key="3">
    <source>
        <dbReference type="Proteomes" id="UP000050969"/>
    </source>
</evidence>
<sequence>MDLKAMKQLLKNTDARRARVTAKYSKSKSYYFNENDITARNAGESKTNEEGKDDPLRSADNRVSNNFHQILIDQKADYVASSAPIIDVEDDKLNDKIADKLGDRLGSTLNQLVVDASLAGVAWLHVWHDADNELKYAVIPPDQVTPIYSDDADPVLLAVRRTYNQLDPDTGKQYSVHEYWTDKDVTAFKSERNTYSDLQAIDNRFTIYDASSGDDIGTSSVYQHNMGVVPFIPFKNNKFETPDLDKYKGLIDVYDKVYNGFVNDVDDVQQVILVLTNYGGANLDQFKHDLKNAKAIKLNSIGPGDKSGVDKLTIDIPVEARNSLLEQTFEKIFVFGQGVNPTKLEAGNNTGVAIKMMYSNLELKVSTVQTWFENGLAELVRIIMRDLKVTDADKRSINQTWTRASIRNDVEQADIVSKLSDVTSRENTAKGNPLVNNWQEELELQDDDAEEKAQQPDPFANPNPLQEDDDDDKKKDDVTGDDDE</sequence>
<proteinExistence type="predicted"/>
<gene>
    <name evidence="2" type="ORF">IV56_GL001085</name>
</gene>
<dbReference type="PATRIC" id="fig|1293598.4.peg.1139"/>
<protein>
    <submittedName>
        <fullName evidence="2">Phage portal protein, SPP1 Gp6-like</fullName>
    </submittedName>
</protein>
<comment type="caution">
    <text evidence="2">The sequence shown here is derived from an EMBL/GenBank/DDBJ whole genome shotgun (WGS) entry which is preliminary data.</text>
</comment>